<protein>
    <submittedName>
        <fullName evidence="2">Uncharacterized protein</fullName>
    </submittedName>
</protein>
<proteinExistence type="predicted"/>
<sequence length="435" mass="47979">MTAAVLISWRHSVSRLLWVFGLAMGILAVYRLQIAETNAYMGYVLFPLDAGYAFAILLSLLLVSVVISIRIDKPSDFFRLLYSLFVLLPYVVLHGIRGEIVLSRYFMDLAVLVLPVLLLAISSPLVPAIRMPGVLKQGQVLWILLWLCLLGLLYALYKAPASAGFGLADVYTRRLEGRDIFPDRSFFAYLNMAIVNGFAPLLAFMGGWLGRWRYFMFALLCAVAYYYVIGLKLPVVFVLLSFLLGYAGRRGRLRDIGMLICGLLLALFLVFLFEYLIFGFSYVGDYFFRRAYGVSAFMMAVYFDFVSASGASMGWSMLNGIEASQPVSFVIGEQVLGDPGLNANTNSLLHALADGGVLAYAATVLLVIVVFLILDSAYKSKGNPVLLYLGFLYAILLTEQAATIALISSGVGVLILLFLFARATSSAMATRQLSY</sequence>
<name>A0ABS8CB30_9BURK</name>
<feature type="transmembrane region" description="Helical" evidence="1">
    <location>
        <begin position="105"/>
        <end position="127"/>
    </location>
</feature>
<accession>A0ABS8CB30</accession>
<organism evidence="2 3">
    <name type="scientific">Mesopusillimonas faecipullorum</name>
    <dbReference type="NCBI Taxonomy" id="2755040"/>
    <lineage>
        <taxon>Bacteria</taxon>
        <taxon>Pseudomonadati</taxon>
        <taxon>Pseudomonadota</taxon>
        <taxon>Betaproteobacteria</taxon>
        <taxon>Burkholderiales</taxon>
        <taxon>Alcaligenaceae</taxon>
        <taxon>Mesopusillimonas</taxon>
    </lineage>
</organism>
<keyword evidence="1" id="KW-1133">Transmembrane helix</keyword>
<feature type="transmembrane region" description="Helical" evidence="1">
    <location>
        <begin position="186"/>
        <end position="209"/>
    </location>
</feature>
<keyword evidence="1" id="KW-0472">Membrane</keyword>
<feature type="transmembrane region" description="Helical" evidence="1">
    <location>
        <begin position="215"/>
        <end position="244"/>
    </location>
</feature>
<dbReference type="EMBL" id="JACDXW010000002">
    <property type="protein sequence ID" value="MCB5363231.1"/>
    <property type="molecule type" value="Genomic_DNA"/>
</dbReference>
<feature type="transmembrane region" description="Helical" evidence="1">
    <location>
        <begin position="51"/>
        <end position="71"/>
    </location>
</feature>
<dbReference type="RefSeq" id="WP_226953511.1">
    <property type="nucleotide sequence ID" value="NZ_JACDXW010000002.1"/>
</dbReference>
<feature type="transmembrane region" description="Helical" evidence="1">
    <location>
        <begin position="357"/>
        <end position="378"/>
    </location>
</feature>
<comment type="caution">
    <text evidence="2">The sequence shown here is derived from an EMBL/GenBank/DDBJ whole genome shotgun (WGS) entry which is preliminary data.</text>
</comment>
<feature type="transmembrane region" description="Helical" evidence="1">
    <location>
        <begin position="290"/>
        <end position="308"/>
    </location>
</feature>
<evidence type="ECO:0000313" key="3">
    <source>
        <dbReference type="Proteomes" id="UP000776983"/>
    </source>
</evidence>
<evidence type="ECO:0000313" key="2">
    <source>
        <dbReference type="EMBL" id="MCB5363231.1"/>
    </source>
</evidence>
<dbReference type="Proteomes" id="UP000776983">
    <property type="component" value="Unassembled WGS sequence"/>
</dbReference>
<keyword evidence="3" id="KW-1185">Reference proteome</keyword>
<feature type="transmembrane region" description="Helical" evidence="1">
    <location>
        <begin position="77"/>
        <end position="93"/>
    </location>
</feature>
<keyword evidence="1" id="KW-0812">Transmembrane</keyword>
<gene>
    <name evidence="2" type="ORF">H0484_05605</name>
</gene>
<feature type="transmembrane region" description="Helical" evidence="1">
    <location>
        <begin position="139"/>
        <end position="157"/>
    </location>
</feature>
<feature type="transmembrane region" description="Helical" evidence="1">
    <location>
        <begin position="12"/>
        <end position="30"/>
    </location>
</feature>
<feature type="transmembrane region" description="Helical" evidence="1">
    <location>
        <begin position="256"/>
        <end position="278"/>
    </location>
</feature>
<feature type="transmembrane region" description="Helical" evidence="1">
    <location>
        <begin position="390"/>
        <end position="421"/>
    </location>
</feature>
<evidence type="ECO:0000256" key="1">
    <source>
        <dbReference type="SAM" id="Phobius"/>
    </source>
</evidence>
<reference evidence="2 3" key="1">
    <citation type="submission" date="2020-07" db="EMBL/GenBank/DDBJ databases">
        <title>Pusillimonas sp. nov., isolated from poultry manure in Taiwan.</title>
        <authorList>
            <person name="Lin S.-Y."/>
            <person name="Tang Y.-S."/>
            <person name="Young C.-C."/>
        </authorList>
    </citation>
    <scope>NUCLEOTIDE SEQUENCE [LARGE SCALE GENOMIC DNA]</scope>
    <source>
        <strain evidence="2 3">CC-YST705</strain>
    </source>
</reference>